<keyword evidence="3" id="KW-1185">Reference proteome</keyword>
<dbReference type="OrthoDB" id="5867520at2759"/>
<feature type="compositionally biased region" description="Basic and acidic residues" evidence="1">
    <location>
        <begin position="94"/>
        <end position="116"/>
    </location>
</feature>
<protein>
    <submittedName>
        <fullName evidence="2">Uncharacterized protein</fullName>
    </submittedName>
</protein>
<name>A0A3P7LKL5_STRVU</name>
<evidence type="ECO:0000313" key="3">
    <source>
        <dbReference type="Proteomes" id="UP000270094"/>
    </source>
</evidence>
<proteinExistence type="predicted"/>
<evidence type="ECO:0000256" key="1">
    <source>
        <dbReference type="SAM" id="MobiDB-lite"/>
    </source>
</evidence>
<feature type="region of interest" description="Disordered" evidence="1">
    <location>
        <begin position="66"/>
        <end position="116"/>
    </location>
</feature>
<dbReference type="EMBL" id="UYYB01121335">
    <property type="protein sequence ID" value="VDM83145.1"/>
    <property type="molecule type" value="Genomic_DNA"/>
</dbReference>
<accession>A0A3P7LKL5</accession>
<dbReference type="AlphaFoldDB" id="A0A3P7LKL5"/>
<reference evidence="2 3" key="1">
    <citation type="submission" date="2018-11" db="EMBL/GenBank/DDBJ databases">
        <authorList>
            <consortium name="Pathogen Informatics"/>
        </authorList>
    </citation>
    <scope>NUCLEOTIDE SEQUENCE [LARGE SCALE GENOMIC DNA]</scope>
</reference>
<evidence type="ECO:0000313" key="2">
    <source>
        <dbReference type="EMBL" id="VDM83145.1"/>
    </source>
</evidence>
<dbReference type="Proteomes" id="UP000270094">
    <property type="component" value="Unassembled WGS sequence"/>
</dbReference>
<feature type="region of interest" description="Disordered" evidence="1">
    <location>
        <begin position="22"/>
        <end position="52"/>
    </location>
</feature>
<organism evidence="2 3">
    <name type="scientific">Strongylus vulgaris</name>
    <name type="common">Blood worm</name>
    <dbReference type="NCBI Taxonomy" id="40348"/>
    <lineage>
        <taxon>Eukaryota</taxon>
        <taxon>Metazoa</taxon>
        <taxon>Ecdysozoa</taxon>
        <taxon>Nematoda</taxon>
        <taxon>Chromadorea</taxon>
        <taxon>Rhabditida</taxon>
        <taxon>Rhabditina</taxon>
        <taxon>Rhabditomorpha</taxon>
        <taxon>Strongyloidea</taxon>
        <taxon>Strongylidae</taxon>
        <taxon>Strongylus</taxon>
    </lineage>
</organism>
<gene>
    <name evidence="2" type="ORF">SVUK_LOCUS18143</name>
</gene>
<sequence length="116" mass="13060">MPLVAYPAKQTFRVLSDPIVTPVTDEFPTDEQEEQQAGIDKKTQKTGKRFKPGAQELSVDYAAKKHKKGAERCVSNPIVTPVSDEFPSEEEEKGLDPKEKEKKDKEPKKDVAMKED</sequence>